<dbReference type="Pfam" id="PF00877">
    <property type="entry name" value="NLPC_P60"/>
    <property type="match status" value="1"/>
</dbReference>
<dbReference type="Gene3D" id="6.10.250.3150">
    <property type="match status" value="1"/>
</dbReference>
<dbReference type="RefSeq" id="WP_182385803.1">
    <property type="nucleotide sequence ID" value="NZ_CP059833.1"/>
</dbReference>
<keyword evidence="3" id="KW-0378">Hydrolase</keyword>
<evidence type="ECO:0000256" key="4">
    <source>
        <dbReference type="ARBA" id="ARBA00022807"/>
    </source>
</evidence>
<keyword evidence="6" id="KW-0732">Signal</keyword>
<dbReference type="PANTHER" id="PTHR47359:SF3">
    <property type="entry name" value="NLP_P60 DOMAIN-CONTAINING PROTEIN-RELATED"/>
    <property type="match status" value="1"/>
</dbReference>
<gene>
    <name evidence="8" type="ORF">HW450_11785</name>
</gene>
<feature type="coiled-coil region" evidence="5">
    <location>
        <begin position="43"/>
        <end position="98"/>
    </location>
</feature>
<dbReference type="GO" id="GO:0008234">
    <property type="term" value="F:cysteine-type peptidase activity"/>
    <property type="evidence" value="ECO:0007669"/>
    <property type="project" value="UniProtKB-KW"/>
</dbReference>
<proteinExistence type="inferred from homology"/>
<feature type="signal peptide" evidence="6">
    <location>
        <begin position="1"/>
        <end position="24"/>
    </location>
</feature>
<keyword evidence="2" id="KW-0645">Protease</keyword>
<evidence type="ECO:0000313" key="8">
    <source>
        <dbReference type="EMBL" id="QMV84996.1"/>
    </source>
</evidence>
<dbReference type="InterPro" id="IPR038765">
    <property type="entry name" value="Papain-like_cys_pep_sf"/>
</dbReference>
<dbReference type="AlphaFoldDB" id="A0A7G5FEF5"/>
<dbReference type="EMBL" id="CP059833">
    <property type="protein sequence ID" value="QMV84996.1"/>
    <property type="molecule type" value="Genomic_DNA"/>
</dbReference>
<accession>A0A7G5FEF5</accession>
<evidence type="ECO:0000313" key="9">
    <source>
        <dbReference type="Proteomes" id="UP000515570"/>
    </source>
</evidence>
<comment type="similarity">
    <text evidence="1">Belongs to the peptidase C40 family.</text>
</comment>
<dbReference type="InterPro" id="IPR051794">
    <property type="entry name" value="PG_Endopeptidase_C40"/>
</dbReference>
<sequence length="351" mass="37784">MFSPHLRRAVLAAIIATTSTVTVAVSPHAIAEPAVPAAAPATMDDLMKELGESSEQVSAQNEEFKQLQEDIKAKESELEGIKQRAKDATAAGERAREEEKVAKEVVDKLAASKYRGSMRDPLTTIINAEGPQNAIDRSAYMSGYVRKAKAALATQREKSAEAGRLLSEAARLQAESQYKINELAARKVQLEKQDKELQDRIRDIKARIDALSPADRQAWENKNGPVAYDLVGVTSTNADGMKALEAAMTKLGAPYGWGATGPDVFDCSGLVVWSYAQQGKTVPRTSQAQMAGGTPVSREDLQPGDVVGFYPGATHVGIYAGNGKVVHASDYGIPLQVVGMDSMPFYGARRY</sequence>
<evidence type="ECO:0000259" key="7">
    <source>
        <dbReference type="PROSITE" id="PS51935"/>
    </source>
</evidence>
<reference evidence="8 9" key="1">
    <citation type="submission" date="2020-07" db="EMBL/GenBank/DDBJ databases">
        <title>non toxigenic Corynebacterium sp. nov from a clinical source.</title>
        <authorList>
            <person name="Bernier A.-M."/>
            <person name="Bernard K."/>
        </authorList>
    </citation>
    <scope>NUCLEOTIDE SEQUENCE [LARGE SCALE GENOMIC DNA]</scope>
    <source>
        <strain evidence="9">NML 93-0612</strain>
    </source>
</reference>
<protein>
    <submittedName>
        <fullName evidence="8">C40 family peptidase</fullName>
    </submittedName>
</protein>
<dbReference type="InterPro" id="IPR000064">
    <property type="entry name" value="NLP_P60_dom"/>
</dbReference>
<evidence type="ECO:0000256" key="3">
    <source>
        <dbReference type="ARBA" id="ARBA00022801"/>
    </source>
</evidence>
<dbReference type="Proteomes" id="UP000515570">
    <property type="component" value="Chromosome"/>
</dbReference>
<dbReference type="PROSITE" id="PS51935">
    <property type="entry name" value="NLPC_P60"/>
    <property type="match status" value="1"/>
</dbReference>
<keyword evidence="5" id="KW-0175">Coiled coil</keyword>
<evidence type="ECO:0000256" key="5">
    <source>
        <dbReference type="SAM" id="Coils"/>
    </source>
</evidence>
<evidence type="ECO:0000256" key="6">
    <source>
        <dbReference type="SAM" id="SignalP"/>
    </source>
</evidence>
<dbReference type="PANTHER" id="PTHR47359">
    <property type="entry name" value="PEPTIDOGLYCAN DL-ENDOPEPTIDASE CWLO"/>
    <property type="match status" value="1"/>
</dbReference>
<dbReference type="GO" id="GO:0006508">
    <property type="term" value="P:proteolysis"/>
    <property type="evidence" value="ECO:0007669"/>
    <property type="project" value="UniProtKB-KW"/>
</dbReference>
<keyword evidence="9" id="KW-1185">Reference proteome</keyword>
<dbReference type="Gene3D" id="3.90.1720.10">
    <property type="entry name" value="endopeptidase domain like (from Nostoc punctiforme)"/>
    <property type="match status" value="1"/>
</dbReference>
<organism evidence="8 9">
    <name type="scientific">Corynebacterium hindlerae</name>
    <dbReference type="NCBI Taxonomy" id="699041"/>
    <lineage>
        <taxon>Bacteria</taxon>
        <taxon>Bacillati</taxon>
        <taxon>Actinomycetota</taxon>
        <taxon>Actinomycetes</taxon>
        <taxon>Mycobacteriales</taxon>
        <taxon>Corynebacteriaceae</taxon>
        <taxon>Corynebacterium</taxon>
    </lineage>
</organism>
<evidence type="ECO:0000256" key="1">
    <source>
        <dbReference type="ARBA" id="ARBA00007074"/>
    </source>
</evidence>
<feature type="chain" id="PRO_5038668439" evidence="6">
    <location>
        <begin position="25"/>
        <end position="351"/>
    </location>
</feature>
<evidence type="ECO:0000256" key="2">
    <source>
        <dbReference type="ARBA" id="ARBA00022670"/>
    </source>
</evidence>
<feature type="domain" description="NlpC/P60" evidence="7">
    <location>
        <begin position="237"/>
        <end position="351"/>
    </location>
</feature>
<name>A0A7G5FEF5_9CORY</name>
<feature type="coiled-coil region" evidence="5">
    <location>
        <begin position="180"/>
        <end position="207"/>
    </location>
</feature>
<dbReference type="SUPFAM" id="SSF54001">
    <property type="entry name" value="Cysteine proteinases"/>
    <property type="match status" value="1"/>
</dbReference>
<keyword evidence="4" id="KW-0788">Thiol protease</keyword>